<dbReference type="InterPro" id="IPR001678">
    <property type="entry name" value="MeTrfase_RsmB-F_NOP2_dom"/>
</dbReference>
<evidence type="ECO:0000259" key="6">
    <source>
        <dbReference type="PROSITE" id="PS51686"/>
    </source>
</evidence>
<dbReference type="InterPro" id="IPR048889">
    <property type="entry name" value="NSUN5_RCM1_N"/>
</dbReference>
<feature type="domain" description="SAM-dependent MTase RsmB/NOP-type" evidence="6">
    <location>
        <begin position="79"/>
        <end position="337"/>
    </location>
</feature>
<dbReference type="OrthoDB" id="435282at2759"/>
<keyword evidence="8" id="KW-1185">Reference proteome</keyword>
<dbReference type="AlphaFoldDB" id="A0A7R8CDM8"/>
<dbReference type="PRINTS" id="PR02008">
    <property type="entry name" value="RCMTFAMILY"/>
</dbReference>
<accession>A0A7R8CDM8</accession>
<comment type="caution">
    <text evidence="5">Lacks conserved residue(s) required for the propagation of feature annotation.</text>
</comment>
<dbReference type="Gene3D" id="3.40.50.150">
    <property type="entry name" value="Vaccinia Virus protein VP39"/>
    <property type="match status" value="1"/>
</dbReference>
<name>A0A7R8CDM8_LEPSM</name>
<dbReference type="Pfam" id="PF01189">
    <property type="entry name" value="Methyltr_RsmB-F"/>
    <property type="match status" value="1"/>
</dbReference>
<dbReference type="Proteomes" id="UP000675881">
    <property type="component" value="Chromosome 1"/>
</dbReference>
<organism evidence="7 8">
    <name type="scientific">Lepeophtheirus salmonis</name>
    <name type="common">Salmon louse</name>
    <name type="synonym">Caligus salmonis</name>
    <dbReference type="NCBI Taxonomy" id="72036"/>
    <lineage>
        <taxon>Eukaryota</taxon>
        <taxon>Metazoa</taxon>
        <taxon>Ecdysozoa</taxon>
        <taxon>Arthropoda</taxon>
        <taxon>Crustacea</taxon>
        <taxon>Multicrustacea</taxon>
        <taxon>Hexanauplia</taxon>
        <taxon>Copepoda</taxon>
        <taxon>Siphonostomatoida</taxon>
        <taxon>Caligidae</taxon>
        <taxon>Lepeophtheirus</taxon>
    </lineage>
</organism>
<evidence type="ECO:0000256" key="1">
    <source>
        <dbReference type="ARBA" id="ARBA00022603"/>
    </source>
</evidence>
<comment type="similarity">
    <text evidence="5">Belongs to the class I-like SAM-binding methyltransferase superfamily. RsmB/NOP family.</text>
</comment>
<feature type="binding site" evidence="5">
    <location>
        <position position="189"/>
    </location>
    <ligand>
        <name>S-adenosyl-L-methionine</name>
        <dbReference type="ChEBI" id="CHEBI:59789"/>
    </ligand>
</feature>
<reference evidence="7" key="1">
    <citation type="submission" date="2021-02" db="EMBL/GenBank/DDBJ databases">
        <authorList>
            <person name="Bekaert M."/>
        </authorList>
    </citation>
    <scope>NUCLEOTIDE SEQUENCE</scope>
    <source>
        <strain evidence="7">IoA-00</strain>
    </source>
</reference>
<dbReference type="GO" id="GO:0008173">
    <property type="term" value="F:RNA methyltransferase activity"/>
    <property type="evidence" value="ECO:0007669"/>
    <property type="project" value="InterPro"/>
</dbReference>
<dbReference type="SUPFAM" id="SSF53335">
    <property type="entry name" value="S-adenosyl-L-methionine-dependent methyltransferases"/>
    <property type="match status" value="1"/>
</dbReference>
<proteinExistence type="inferred from homology"/>
<dbReference type="GO" id="GO:0070475">
    <property type="term" value="P:rRNA base methylation"/>
    <property type="evidence" value="ECO:0007669"/>
    <property type="project" value="TreeGrafter"/>
</dbReference>
<dbReference type="EMBL" id="HG994580">
    <property type="protein sequence ID" value="CAF2778391.1"/>
    <property type="molecule type" value="Genomic_DNA"/>
</dbReference>
<evidence type="ECO:0000256" key="4">
    <source>
        <dbReference type="ARBA" id="ARBA00022884"/>
    </source>
</evidence>
<sequence length="347" mass="39408">MEPSAFRHSVRVPRLYKVASHIYEDHINGKGTIKNLIHNTKRHPNIGALLSLVTECVAKRDEITELLKKSKLFEEEPRFNKNLASILITELIWGKGKLPATSRPLEIMLKRQKQLKALSKELCFSQKSQNSFYSHELYLNGSIILQDKASTLPIQALNVKEGSIVMDACAAPGNKTTQIANEERIQILDQTLERAGIHKSLVKVCNIDFTTLNPDDFPDVEYIVLDPSCSSSGILSDVTIGNRLSKLSAFQFKMLEHALKFPNVSKISYSTCSVHKIENEEVIEAIVKKHPHFKVQHVLKKWPTRGLNEYPHGDKFVRATFETDLCSGFFVAILKRIKMKKMNRKED</sequence>
<evidence type="ECO:0000313" key="8">
    <source>
        <dbReference type="Proteomes" id="UP000675881"/>
    </source>
</evidence>
<dbReference type="PANTHER" id="PTHR22807:SF4">
    <property type="entry name" value="28S RRNA (CYTOSINE-C(5))-METHYLTRANSFERASE"/>
    <property type="match status" value="1"/>
</dbReference>
<keyword evidence="2 5" id="KW-0808">Transferase</keyword>
<dbReference type="GO" id="GO:0005730">
    <property type="term" value="C:nucleolus"/>
    <property type="evidence" value="ECO:0007669"/>
    <property type="project" value="TreeGrafter"/>
</dbReference>
<dbReference type="Pfam" id="PF21153">
    <property type="entry name" value="NSUN5_N"/>
    <property type="match status" value="1"/>
</dbReference>
<keyword evidence="1 5" id="KW-0489">Methyltransferase</keyword>
<evidence type="ECO:0000256" key="2">
    <source>
        <dbReference type="ARBA" id="ARBA00022679"/>
    </source>
</evidence>
<evidence type="ECO:0000313" key="7">
    <source>
        <dbReference type="EMBL" id="CAF2778391.1"/>
    </source>
</evidence>
<dbReference type="InterPro" id="IPR049560">
    <property type="entry name" value="MeTrfase_RsmB-F_NOP2_cat"/>
</dbReference>
<evidence type="ECO:0000256" key="5">
    <source>
        <dbReference type="PROSITE-ProRule" id="PRU01023"/>
    </source>
</evidence>
<feature type="binding site" evidence="5">
    <location>
        <position position="226"/>
    </location>
    <ligand>
        <name>S-adenosyl-L-methionine</name>
        <dbReference type="ChEBI" id="CHEBI:59789"/>
    </ligand>
</feature>
<dbReference type="GO" id="GO:0003723">
    <property type="term" value="F:RNA binding"/>
    <property type="evidence" value="ECO:0007669"/>
    <property type="project" value="UniProtKB-UniRule"/>
</dbReference>
<dbReference type="InterPro" id="IPR023267">
    <property type="entry name" value="RCMT"/>
</dbReference>
<dbReference type="PANTHER" id="PTHR22807">
    <property type="entry name" value="NOP2 YEAST -RELATED NOL1/NOP2/FMU SUN DOMAIN-CONTAINING"/>
    <property type="match status" value="1"/>
</dbReference>
<dbReference type="PROSITE" id="PS51686">
    <property type="entry name" value="SAM_MT_RSMB_NOP"/>
    <property type="match status" value="1"/>
</dbReference>
<feature type="active site" description="Nucleophile" evidence="5">
    <location>
        <position position="272"/>
    </location>
</feature>
<dbReference type="EC" id="2.1.1.311" evidence="7"/>
<keyword evidence="4 5" id="KW-0694">RNA-binding</keyword>
<feature type="binding site" evidence="5">
    <location>
        <begin position="169"/>
        <end position="175"/>
    </location>
    <ligand>
        <name>S-adenosyl-L-methionine</name>
        <dbReference type="ChEBI" id="CHEBI:59789"/>
    </ligand>
</feature>
<evidence type="ECO:0000256" key="3">
    <source>
        <dbReference type="ARBA" id="ARBA00022691"/>
    </source>
</evidence>
<keyword evidence="3 5" id="KW-0949">S-adenosyl-L-methionine</keyword>
<gene>
    <name evidence="7" type="ORF">LSAA_1070</name>
</gene>
<dbReference type="InterPro" id="IPR029063">
    <property type="entry name" value="SAM-dependent_MTases_sf"/>
</dbReference>
<protein>
    <submittedName>
        <fullName evidence="7">NSUN5</fullName>
        <ecNumber evidence="7">2.1.1.311</ecNumber>
    </submittedName>
</protein>